<reference evidence="5 6" key="1">
    <citation type="submission" date="2017-03" db="EMBL/GenBank/DDBJ databases">
        <title>Isolation of Levoglucosan Utilizing Bacteria.</title>
        <authorList>
            <person name="Arya A.S."/>
        </authorList>
    </citation>
    <scope>NUCLEOTIDE SEQUENCE [LARGE SCALE GENOMIC DNA]</scope>
    <source>
        <strain evidence="5 6">MEC069</strain>
    </source>
</reference>
<accession>A0A4Y8PYU6</accession>
<dbReference type="InterPro" id="IPR025997">
    <property type="entry name" value="SBP_2_dom"/>
</dbReference>
<evidence type="ECO:0000256" key="1">
    <source>
        <dbReference type="ARBA" id="ARBA00023015"/>
    </source>
</evidence>
<organism evidence="5 6">
    <name type="scientific">Paenibacillus athensensis</name>
    <dbReference type="NCBI Taxonomy" id="1967502"/>
    <lineage>
        <taxon>Bacteria</taxon>
        <taxon>Bacillati</taxon>
        <taxon>Bacillota</taxon>
        <taxon>Bacilli</taxon>
        <taxon>Bacillales</taxon>
        <taxon>Paenibacillaceae</taxon>
        <taxon>Paenibacillus</taxon>
    </lineage>
</organism>
<evidence type="ECO:0000256" key="2">
    <source>
        <dbReference type="ARBA" id="ARBA00023125"/>
    </source>
</evidence>
<proteinExistence type="predicted"/>
<dbReference type="GO" id="GO:0000976">
    <property type="term" value="F:transcription cis-regulatory region binding"/>
    <property type="evidence" value="ECO:0007669"/>
    <property type="project" value="TreeGrafter"/>
</dbReference>
<dbReference type="CDD" id="cd01392">
    <property type="entry name" value="HTH_LacI"/>
    <property type="match status" value="1"/>
</dbReference>
<dbReference type="PROSITE" id="PS50932">
    <property type="entry name" value="HTH_LACI_2"/>
    <property type="match status" value="1"/>
</dbReference>
<sequence length="668" mass="72495">MRSGDKVSAMNIKQIAEKAGVSVATVSHVVNKTRFVSQELTERVLQVLGEMDGHGGTLLRNMKAVQAPTILVWMESVIDPFYGEVLQSIKKTAAKSGQQVVVLHTSGNAGLQEYIRLEKPIGLIVATESYREPEILKLKGFSLPTVIIGVGGIGAGGGHLIRDEYESAYKAAYHFIRSGHEGIGFVYAAAEGRADRAALSGFLGALRDHGLRADDPLILALGSEDDPANQVNKALDSQEEPLTAIICADKQATLAMWKWLKSSPYQCPDDISLLSLYAFEFSHMLSPPMTTVAHDPAELGRRSVEKLLGKIAGADGCEEDEAVASRIAVRTSTQCIGRGPLGERSASPNILQLSPLEIERIKSGSYSAAISFHYAGTAWARLHEKGIKDVFAEFGVKILAVTDAHFDPELQNKQHASILTMKPDVLISIPADEILTAPGYREVVQAGTKLVLINNVPAGFARDDFVTCVSINERENGQIAGRLLGEHLTRHGKKYVGLLVHGAPFFATRQRDTAAEQVLSEEFPELEIVASAAFLKESSVFDKCYELLKRYPQIEGLYVSWEGPTLDVLHVLRELKREDISVVTADLDLDVALHMARGGPVKGISAQRPYDQGRAVGMAAANALLGKSVPSFIGIIPYRITTDNLLTGWQDIVKQRAPAQLVHALKMG</sequence>
<dbReference type="InterPro" id="IPR000843">
    <property type="entry name" value="HTH_LacI"/>
</dbReference>
<dbReference type="OrthoDB" id="1957427at2"/>
<dbReference type="CDD" id="cd06267">
    <property type="entry name" value="PBP1_LacI_sugar_binding-like"/>
    <property type="match status" value="1"/>
</dbReference>
<dbReference type="InterPro" id="IPR046335">
    <property type="entry name" value="LacI/GalR-like_sensor"/>
</dbReference>
<dbReference type="PANTHER" id="PTHR30146">
    <property type="entry name" value="LACI-RELATED TRANSCRIPTIONAL REPRESSOR"/>
    <property type="match status" value="1"/>
</dbReference>
<dbReference type="Pfam" id="PF13407">
    <property type="entry name" value="Peripla_BP_4"/>
    <property type="match status" value="1"/>
</dbReference>
<name>A0A4Y8PYU6_9BACL</name>
<dbReference type="Pfam" id="PF13377">
    <property type="entry name" value="Peripla_BP_3"/>
    <property type="match status" value="1"/>
</dbReference>
<dbReference type="SMART" id="SM00354">
    <property type="entry name" value="HTH_LACI"/>
    <property type="match status" value="1"/>
</dbReference>
<dbReference type="Gene3D" id="3.40.50.2300">
    <property type="match status" value="4"/>
</dbReference>
<keyword evidence="2" id="KW-0238">DNA-binding</keyword>
<feature type="domain" description="HTH lacI-type" evidence="4">
    <location>
        <begin position="10"/>
        <end position="64"/>
    </location>
</feature>
<keyword evidence="6" id="KW-1185">Reference proteome</keyword>
<dbReference type="AlphaFoldDB" id="A0A4Y8PYU6"/>
<evidence type="ECO:0000313" key="6">
    <source>
        <dbReference type="Proteomes" id="UP000298246"/>
    </source>
</evidence>
<evidence type="ECO:0000256" key="3">
    <source>
        <dbReference type="ARBA" id="ARBA00023163"/>
    </source>
</evidence>
<dbReference type="CDD" id="cd06316">
    <property type="entry name" value="PBP1_ABC_sugar_binding-like"/>
    <property type="match status" value="1"/>
</dbReference>
<dbReference type="SUPFAM" id="SSF53822">
    <property type="entry name" value="Periplasmic binding protein-like I"/>
    <property type="match status" value="2"/>
</dbReference>
<evidence type="ECO:0000259" key="4">
    <source>
        <dbReference type="PROSITE" id="PS50932"/>
    </source>
</evidence>
<evidence type="ECO:0000313" key="5">
    <source>
        <dbReference type="EMBL" id="TFE86548.1"/>
    </source>
</evidence>
<dbReference type="GO" id="GO:0003700">
    <property type="term" value="F:DNA-binding transcription factor activity"/>
    <property type="evidence" value="ECO:0007669"/>
    <property type="project" value="TreeGrafter"/>
</dbReference>
<dbReference type="InterPro" id="IPR028082">
    <property type="entry name" value="Peripla_BP_I"/>
</dbReference>
<keyword evidence="3" id="KW-0804">Transcription</keyword>
<dbReference type="InterPro" id="IPR010982">
    <property type="entry name" value="Lambda_DNA-bd_dom_sf"/>
</dbReference>
<dbReference type="Proteomes" id="UP000298246">
    <property type="component" value="Unassembled WGS sequence"/>
</dbReference>
<protein>
    <recommendedName>
        <fullName evidence="4">HTH lacI-type domain-containing protein</fullName>
    </recommendedName>
</protein>
<dbReference type="PANTHER" id="PTHR30146:SF109">
    <property type="entry name" value="HTH-TYPE TRANSCRIPTIONAL REGULATOR GALS"/>
    <property type="match status" value="1"/>
</dbReference>
<keyword evidence="1" id="KW-0805">Transcription regulation</keyword>
<dbReference type="Pfam" id="PF00356">
    <property type="entry name" value="LacI"/>
    <property type="match status" value="1"/>
</dbReference>
<gene>
    <name evidence="5" type="ORF">B5M42_14385</name>
</gene>
<dbReference type="Gene3D" id="1.10.260.40">
    <property type="entry name" value="lambda repressor-like DNA-binding domains"/>
    <property type="match status" value="1"/>
</dbReference>
<dbReference type="SUPFAM" id="SSF47413">
    <property type="entry name" value="lambda repressor-like DNA-binding domains"/>
    <property type="match status" value="1"/>
</dbReference>
<comment type="caution">
    <text evidence="5">The sequence shown here is derived from an EMBL/GenBank/DDBJ whole genome shotgun (WGS) entry which is preliminary data.</text>
</comment>
<dbReference type="EMBL" id="MYFO01000018">
    <property type="protein sequence ID" value="TFE86548.1"/>
    <property type="molecule type" value="Genomic_DNA"/>
</dbReference>